<dbReference type="CDD" id="cd05685">
    <property type="entry name" value="S1_Tex"/>
    <property type="match status" value="1"/>
</dbReference>
<dbReference type="InterPro" id="IPR006641">
    <property type="entry name" value="YqgF/RNaseH-like_dom"/>
</dbReference>
<name>A0ABV4NQL9_9GAMM</name>
<dbReference type="Pfam" id="PF16921">
    <property type="entry name" value="Tex_YqgF"/>
    <property type="match status" value="1"/>
</dbReference>
<dbReference type="InterPro" id="IPR010994">
    <property type="entry name" value="RuvA_2-like"/>
</dbReference>
<dbReference type="SUPFAM" id="SSF50249">
    <property type="entry name" value="Nucleic acid-binding proteins"/>
    <property type="match status" value="1"/>
</dbReference>
<dbReference type="InterPro" id="IPR050437">
    <property type="entry name" value="Ribos_protein_bS1-like"/>
</dbReference>
<dbReference type="InterPro" id="IPR055179">
    <property type="entry name" value="Tex-like_central_region"/>
</dbReference>
<accession>A0ABV4NQL9</accession>
<dbReference type="InterPro" id="IPR023323">
    <property type="entry name" value="Tex-like_dom_sf"/>
</dbReference>
<dbReference type="InterPro" id="IPR018974">
    <property type="entry name" value="Tex-like_N"/>
</dbReference>
<keyword evidence="4" id="KW-1185">Reference proteome</keyword>
<dbReference type="Pfam" id="PF00575">
    <property type="entry name" value="S1"/>
    <property type="match status" value="1"/>
</dbReference>
<dbReference type="Pfam" id="PF12836">
    <property type="entry name" value="HHH_3"/>
    <property type="match status" value="1"/>
</dbReference>
<proteinExistence type="predicted"/>
<reference evidence="3 4" key="1">
    <citation type="submission" date="2024-08" db="EMBL/GenBank/DDBJ databases">
        <authorList>
            <person name="Ishaq N."/>
        </authorList>
    </citation>
    <scope>NUCLEOTIDE SEQUENCE [LARGE SCALE GENOMIC DNA]</scope>
    <source>
        <strain evidence="3 4">JCM 30400</strain>
    </source>
</reference>
<dbReference type="SUPFAM" id="SSF158832">
    <property type="entry name" value="Tex N-terminal region-like"/>
    <property type="match status" value="1"/>
</dbReference>
<gene>
    <name evidence="3" type="ORF">ACCI51_12150</name>
</gene>
<protein>
    <submittedName>
        <fullName evidence="3">Tex family protein</fullName>
    </submittedName>
</protein>
<evidence type="ECO:0000313" key="4">
    <source>
        <dbReference type="Proteomes" id="UP001569414"/>
    </source>
</evidence>
<dbReference type="Pfam" id="PF09371">
    <property type="entry name" value="Tex_N"/>
    <property type="match status" value="1"/>
</dbReference>
<comment type="caution">
    <text evidence="3">The sequence shown here is derived from an EMBL/GenBank/DDBJ whole genome shotgun (WGS) entry which is preliminary data.</text>
</comment>
<dbReference type="InterPro" id="IPR041692">
    <property type="entry name" value="HHH_9"/>
</dbReference>
<feature type="region of interest" description="Disordered" evidence="1">
    <location>
        <begin position="724"/>
        <end position="784"/>
    </location>
</feature>
<dbReference type="RefSeq" id="WP_371843779.1">
    <property type="nucleotide sequence ID" value="NZ_JBGMEL010000011.1"/>
</dbReference>
<feature type="compositionally biased region" description="Low complexity" evidence="1">
    <location>
        <begin position="753"/>
        <end position="764"/>
    </location>
</feature>
<dbReference type="Gene3D" id="1.10.150.310">
    <property type="entry name" value="Tex RuvX-like domain-like"/>
    <property type="match status" value="1"/>
</dbReference>
<dbReference type="Pfam" id="PF17674">
    <property type="entry name" value="HHH_9"/>
    <property type="match status" value="1"/>
</dbReference>
<feature type="domain" description="S1 motif" evidence="2">
    <location>
        <begin position="656"/>
        <end position="725"/>
    </location>
</feature>
<dbReference type="InterPro" id="IPR003029">
    <property type="entry name" value="S1_domain"/>
</dbReference>
<dbReference type="InterPro" id="IPR037027">
    <property type="entry name" value="YqgF/RNaseH-like_dom_sf"/>
</dbReference>
<feature type="compositionally biased region" description="Basic and acidic residues" evidence="1">
    <location>
        <begin position="739"/>
        <end position="748"/>
    </location>
</feature>
<dbReference type="Proteomes" id="UP001569414">
    <property type="component" value="Unassembled WGS sequence"/>
</dbReference>
<organism evidence="3 4">
    <name type="scientific">Microbulbifer echini</name>
    <dbReference type="NCBI Taxonomy" id="1529067"/>
    <lineage>
        <taxon>Bacteria</taxon>
        <taxon>Pseudomonadati</taxon>
        <taxon>Pseudomonadota</taxon>
        <taxon>Gammaproteobacteria</taxon>
        <taxon>Cellvibrionales</taxon>
        <taxon>Microbulbiferaceae</taxon>
        <taxon>Microbulbifer</taxon>
    </lineage>
</organism>
<dbReference type="PANTHER" id="PTHR10724">
    <property type="entry name" value="30S RIBOSOMAL PROTEIN S1"/>
    <property type="match status" value="1"/>
</dbReference>
<evidence type="ECO:0000259" key="2">
    <source>
        <dbReference type="PROSITE" id="PS50126"/>
    </source>
</evidence>
<dbReference type="SMART" id="SM00316">
    <property type="entry name" value="S1"/>
    <property type="match status" value="1"/>
</dbReference>
<dbReference type="SUPFAM" id="SSF53098">
    <property type="entry name" value="Ribonuclease H-like"/>
    <property type="match status" value="1"/>
</dbReference>
<dbReference type="InterPro" id="IPR044146">
    <property type="entry name" value="S1_Tex"/>
</dbReference>
<dbReference type="InterPro" id="IPR012337">
    <property type="entry name" value="RNaseH-like_sf"/>
</dbReference>
<dbReference type="InterPro" id="IPR012340">
    <property type="entry name" value="NA-bd_OB-fold"/>
</dbReference>
<dbReference type="InterPro" id="IPR032639">
    <property type="entry name" value="Tex_YqgF"/>
</dbReference>
<dbReference type="SUPFAM" id="SSF47781">
    <property type="entry name" value="RuvA domain 2-like"/>
    <property type="match status" value="2"/>
</dbReference>
<dbReference type="Gene3D" id="2.40.50.140">
    <property type="entry name" value="Nucleic acid-binding proteins"/>
    <property type="match status" value="1"/>
</dbReference>
<dbReference type="SMART" id="SM00732">
    <property type="entry name" value="YqgFc"/>
    <property type="match status" value="1"/>
</dbReference>
<dbReference type="Pfam" id="PF22706">
    <property type="entry name" value="Tex_central_region"/>
    <property type="match status" value="1"/>
</dbReference>
<dbReference type="Gene3D" id="3.30.420.140">
    <property type="entry name" value="YqgF/RNase H-like domain"/>
    <property type="match status" value="1"/>
</dbReference>
<dbReference type="PROSITE" id="PS50126">
    <property type="entry name" value="S1"/>
    <property type="match status" value="1"/>
</dbReference>
<evidence type="ECO:0000256" key="1">
    <source>
        <dbReference type="SAM" id="MobiDB-lite"/>
    </source>
</evidence>
<dbReference type="EMBL" id="JBGMEL010000011">
    <property type="protein sequence ID" value="MFA0791299.1"/>
    <property type="molecule type" value="Genomic_DNA"/>
</dbReference>
<dbReference type="Gene3D" id="1.10.3500.10">
    <property type="entry name" value="Tex N-terminal region-like"/>
    <property type="match status" value="1"/>
</dbReference>
<dbReference type="InterPro" id="IPR023319">
    <property type="entry name" value="Tex-like_HTH_dom_sf"/>
</dbReference>
<dbReference type="Gene3D" id="1.10.10.650">
    <property type="entry name" value="RuvA domain 2-like"/>
    <property type="match status" value="1"/>
</dbReference>
<evidence type="ECO:0000313" key="3">
    <source>
        <dbReference type="EMBL" id="MFA0791299.1"/>
    </source>
</evidence>
<dbReference type="PANTHER" id="PTHR10724:SF10">
    <property type="entry name" value="S1 RNA-BINDING DOMAIN-CONTAINING PROTEIN 1"/>
    <property type="match status" value="1"/>
</dbReference>
<sequence>MLDINARIAEELNVRPQQVTAAVSLLDEGATVPFISRYRKEVTGALDDTQLRNLEERLRYLRELEERRATILKSIDDQGKLTAELTQQINSADTKNRLEDLYLPYKPKRRTKGQIAIEAGLEPLANALINNPSLDPAVEAQQYLNAECEDTSLQVKDIKAALDGAKFILMERFAEDAELLGRLRDFLKSEGQVKSKLLDGKEEEGAKFRDYFEYAEDWSRVPSHRALAIFRGRNEGILAISVGLPEEEGAPATAGHPCETMIARHFELRDEGRPADKWLGEVVRWTWRIKLLTALETDLLGELREKAEEEAIKVFSRNLKDLLLAAPAGHKATIGLDPGLRTGVKVAVVDATGKILDHTAIFPNQPQNRLQESAAVIAALCNKYNVGLIAIGNGTASRETDKFVGETIKQYQLSAQKVVVNEAGASVYSASELAAREFPDLDVTIRGAISIARRLQDPLAELVKIEPKSIGVGQYQHDVSQTQLARSLDAVVEDCVNGVGAELNSASAPLLAKVSGLSASIASNIVSYRDQNGAFKNRKQLMEVPRLGPKAFEQAAGFLRINNGENPLDKSGVHPESYIVVKRIAEKNAREINSLIGDSAFLRRLNPADYTDEKFGVPTVTDIIAELEKPGRDPRPEFRTARFEEGVEELKDLRPAMVLEGTVTNVTNFGAFVDIGVHQDGLVHISALSEKFVKDPHEVVKAGDIVKVKVMEVDVARKRIGLSMRLSDEPGEQGSGGVKKGDQRENRQAQRYNKQQGNRQQKGNQNGGNGSMGDLLMAAMKNKK</sequence>